<keyword evidence="12" id="KW-0645">Protease</keyword>
<sequence length="499" mass="52390">MRKILPRLRAVTVAFGKSLGFVALGGALCLSQMSAAHANPRYAGFVIDANNGKVLYEDSADAYRYPASLTKMMTLYMTFAALKTGRISKSSQMPVSKYAAARPPSKLGLKVGSSITVEEGISALVTKSANDASVVMAEFLAGSEARFAEQMTATARKLGMSRTTFKNANGLPNSEQRTTARDMATLGIALREHFPEYYGYFSTRSYNFRGTRLGNHNRVLGRVEGTDGIKTGYINASGFNLVSSVKRDGKSIVAVVMGGRSGRSRDDHMVKLLNQYLPQASTRGGGALIASRASVPTPMPVATSAPAATTVASLPASGPVPGSRPAVVNVDERIALAYGSDAAGAIARLPQPDARPIVGRDALRAALVEERPASHIPFPAVSRPALTGGVPMPQVGIPGAVDHETTGSVQSASVSRPSSPWVVQIAAAPAAADAMNMLSEAKRKVGGPLSVAEPFIEPVSSGSQTLHRARFAGFASKDQAWAACAALKRNDYNCYAVAN</sequence>
<feature type="domain" description="SPOR" evidence="11">
    <location>
        <begin position="415"/>
        <end position="499"/>
    </location>
</feature>
<dbReference type="EC" id="3.4.16.4" evidence="12"/>
<dbReference type="GO" id="GO:0042834">
    <property type="term" value="F:peptidoglycan binding"/>
    <property type="evidence" value="ECO:0007669"/>
    <property type="project" value="InterPro"/>
</dbReference>
<evidence type="ECO:0000256" key="3">
    <source>
        <dbReference type="ARBA" id="ARBA00022801"/>
    </source>
</evidence>
<dbReference type="InterPro" id="IPR018044">
    <property type="entry name" value="Peptidase_S11"/>
</dbReference>
<dbReference type="InterPro" id="IPR001967">
    <property type="entry name" value="Peptidase_S11_N"/>
</dbReference>
<feature type="signal peptide" evidence="10">
    <location>
        <begin position="1"/>
        <end position="38"/>
    </location>
</feature>
<feature type="binding site" evidence="8">
    <location>
        <position position="230"/>
    </location>
    <ligand>
        <name>substrate</name>
    </ligand>
</feature>
<dbReference type="Pfam" id="PF05036">
    <property type="entry name" value="SPOR"/>
    <property type="match status" value="1"/>
</dbReference>
<evidence type="ECO:0000256" key="6">
    <source>
        <dbReference type="ARBA" id="ARBA00023316"/>
    </source>
</evidence>
<dbReference type="AlphaFoldDB" id="A0A7W6MN41"/>
<dbReference type="PANTHER" id="PTHR21581:SF6">
    <property type="entry name" value="TRAFFICKING PROTEIN PARTICLE COMPLEX SUBUNIT 12"/>
    <property type="match status" value="1"/>
</dbReference>
<protein>
    <submittedName>
        <fullName evidence="12">D-alanyl-D-alanine carboxypeptidase</fullName>
        <ecNumber evidence="12">3.4.16.4</ecNumber>
    </submittedName>
</protein>
<feature type="active site" evidence="7">
    <location>
        <position position="128"/>
    </location>
</feature>
<feature type="active site" description="Proton acceptor" evidence="7">
    <location>
        <position position="71"/>
    </location>
</feature>
<dbReference type="GO" id="GO:0009252">
    <property type="term" value="P:peptidoglycan biosynthetic process"/>
    <property type="evidence" value="ECO:0007669"/>
    <property type="project" value="UniProtKB-KW"/>
</dbReference>
<evidence type="ECO:0000259" key="11">
    <source>
        <dbReference type="PROSITE" id="PS51724"/>
    </source>
</evidence>
<keyword evidence="12" id="KW-0121">Carboxypeptidase</keyword>
<organism evidence="12 13">
    <name type="scientific">Aurantimonas endophytica</name>
    <dbReference type="NCBI Taxonomy" id="1522175"/>
    <lineage>
        <taxon>Bacteria</taxon>
        <taxon>Pseudomonadati</taxon>
        <taxon>Pseudomonadota</taxon>
        <taxon>Alphaproteobacteria</taxon>
        <taxon>Hyphomicrobiales</taxon>
        <taxon>Aurantimonadaceae</taxon>
        <taxon>Aurantimonas</taxon>
    </lineage>
</organism>
<gene>
    <name evidence="12" type="ORF">GGR03_000506</name>
</gene>
<name>A0A7W6MN41_9HYPH</name>
<dbReference type="PANTHER" id="PTHR21581">
    <property type="entry name" value="D-ALANYL-D-ALANINE CARBOXYPEPTIDASE"/>
    <property type="match status" value="1"/>
</dbReference>
<dbReference type="GO" id="GO:0071555">
    <property type="term" value="P:cell wall organization"/>
    <property type="evidence" value="ECO:0007669"/>
    <property type="project" value="UniProtKB-KW"/>
</dbReference>
<reference evidence="12 13" key="1">
    <citation type="submission" date="2020-08" db="EMBL/GenBank/DDBJ databases">
        <title>Genomic Encyclopedia of Type Strains, Phase IV (KMG-IV): sequencing the most valuable type-strain genomes for metagenomic binning, comparative biology and taxonomic classification.</title>
        <authorList>
            <person name="Goeker M."/>
        </authorList>
    </citation>
    <scope>NUCLEOTIDE SEQUENCE [LARGE SCALE GENOMIC DNA]</scope>
    <source>
        <strain evidence="12 13">DSM 103570</strain>
    </source>
</reference>
<comment type="similarity">
    <text evidence="1 9">Belongs to the peptidase S11 family.</text>
</comment>
<keyword evidence="2 10" id="KW-0732">Signal</keyword>
<evidence type="ECO:0000313" key="13">
    <source>
        <dbReference type="Proteomes" id="UP000588647"/>
    </source>
</evidence>
<evidence type="ECO:0000256" key="1">
    <source>
        <dbReference type="ARBA" id="ARBA00007164"/>
    </source>
</evidence>
<dbReference type="Proteomes" id="UP000588647">
    <property type="component" value="Unassembled WGS sequence"/>
</dbReference>
<evidence type="ECO:0000256" key="7">
    <source>
        <dbReference type="PIRSR" id="PIRSR618044-1"/>
    </source>
</evidence>
<evidence type="ECO:0000256" key="4">
    <source>
        <dbReference type="ARBA" id="ARBA00022960"/>
    </source>
</evidence>
<proteinExistence type="inferred from homology"/>
<dbReference type="InterPro" id="IPR036680">
    <property type="entry name" value="SPOR-like_sf"/>
</dbReference>
<dbReference type="InterPro" id="IPR007730">
    <property type="entry name" value="SPOR-like_dom"/>
</dbReference>
<dbReference type="PRINTS" id="PR00725">
    <property type="entry name" value="DADACBPTASE1"/>
</dbReference>
<keyword evidence="5" id="KW-0573">Peptidoglycan synthesis</keyword>
<dbReference type="Gene3D" id="3.30.70.1070">
    <property type="entry name" value="Sporulation related repeat"/>
    <property type="match status" value="1"/>
</dbReference>
<evidence type="ECO:0000256" key="9">
    <source>
        <dbReference type="RuleBase" id="RU004016"/>
    </source>
</evidence>
<keyword evidence="3 12" id="KW-0378">Hydrolase</keyword>
<dbReference type="GO" id="GO:0008360">
    <property type="term" value="P:regulation of cell shape"/>
    <property type="evidence" value="ECO:0007669"/>
    <property type="project" value="UniProtKB-KW"/>
</dbReference>
<dbReference type="GO" id="GO:0009002">
    <property type="term" value="F:serine-type D-Ala-D-Ala carboxypeptidase activity"/>
    <property type="evidence" value="ECO:0007669"/>
    <property type="project" value="UniProtKB-EC"/>
</dbReference>
<keyword evidence="4" id="KW-0133">Cell shape</keyword>
<dbReference type="SUPFAM" id="SSF110997">
    <property type="entry name" value="Sporulation related repeat"/>
    <property type="match status" value="1"/>
</dbReference>
<dbReference type="InterPro" id="IPR012338">
    <property type="entry name" value="Beta-lactam/transpept-like"/>
</dbReference>
<accession>A0A7W6MN41</accession>
<dbReference type="EMBL" id="JACIEM010000001">
    <property type="protein sequence ID" value="MBB4001459.1"/>
    <property type="molecule type" value="Genomic_DNA"/>
</dbReference>
<evidence type="ECO:0000256" key="2">
    <source>
        <dbReference type="ARBA" id="ARBA00022729"/>
    </source>
</evidence>
<dbReference type="PROSITE" id="PS51724">
    <property type="entry name" value="SPOR"/>
    <property type="match status" value="1"/>
</dbReference>
<dbReference type="Gene3D" id="3.40.710.10">
    <property type="entry name" value="DD-peptidase/beta-lactamase superfamily"/>
    <property type="match status" value="1"/>
</dbReference>
<evidence type="ECO:0000256" key="10">
    <source>
        <dbReference type="SAM" id="SignalP"/>
    </source>
</evidence>
<dbReference type="GO" id="GO:0006508">
    <property type="term" value="P:proteolysis"/>
    <property type="evidence" value="ECO:0007669"/>
    <property type="project" value="InterPro"/>
</dbReference>
<evidence type="ECO:0000256" key="8">
    <source>
        <dbReference type="PIRSR" id="PIRSR618044-2"/>
    </source>
</evidence>
<keyword evidence="13" id="KW-1185">Reference proteome</keyword>
<feature type="chain" id="PRO_5031272714" evidence="10">
    <location>
        <begin position="39"/>
        <end position="499"/>
    </location>
</feature>
<feature type="active site" description="Acyl-ester intermediate" evidence="7">
    <location>
        <position position="68"/>
    </location>
</feature>
<evidence type="ECO:0000256" key="5">
    <source>
        <dbReference type="ARBA" id="ARBA00022984"/>
    </source>
</evidence>
<dbReference type="SUPFAM" id="SSF56601">
    <property type="entry name" value="beta-lactamase/transpeptidase-like"/>
    <property type="match status" value="1"/>
</dbReference>
<comment type="caution">
    <text evidence="12">The sequence shown here is derived from an EMBL/GenBank/DDBJ whole genome shotgun (WGS) entry which is preliminary data.</text>
</comment>
<keyword evidence="6" id="KW-0961">Cell wall biogenesis/degradation</keyword>
<dbReference type="RefSeq" id="WP_252920110.1">
    <property type="nucleotide sequence ID" value="NZ_JAAAMM010000001.1"/>
</dbReference>
<evidence type="ECO:0000313" key="12">
    <source>
        <dbReference type="EMBL" id="MBB4001459.1"/>
    </source>
</evidence>
<dbReference type="Pfam" id="PF00768">
    <property type="entry name" value="Peptidase_S11"/>
    <property type="match status" value="1"/>
</dbReference>